<name>A0ABW0RXM5_9BURK</name>
<evidence type="ECO:0000313" key="1">
    <source>
        <dbReference type="EMBL" id="MFC5549603.1"/>
    </source>
</evidence>
<keyword evidence="2" id="KW-1185">Reference proteome</keyword>
<comment type="caution">
    <text evidence="1">The sequence shown here is derived from an EMBL/GenBank/DDBJ whole genome shotgun (WGS) entry which is preliminary data.</text>
</comment>
<organism evidence="1 2">
    <name type="scientific">Massilia aerilata</name>
    <dbReference type="NCBI Taxonomy" id="453817"/>
    <lineage>
        <taxon>Bacteria</taxon>
        <taxon>Pseudomonadati</taxon>
        <taxon>Pseudomonadota</taxon>
        <taxon>Betaproteobacteria</taxon>
        <taxon>Burkholderiales</taxon>
        <taxon>Oxalobacteraceae</taxon>
        <taxon>Telluria group</taxon>
        <taxon>Massilia</taxon>
    </lineage>
</organism>
<evidence type="ECO:0000313" key="2">
    <source>
        <dbReference type="Proteomes" id="UP001596086"/>
    </source>
</evidence>
<dbReference type="RefSeq" id="WP_379771679.1">
    <property type="nucleotide sequence ID" value="NZ_JBHSMZ010000008.1"/>
</dbReference>
<reference evidence="2" key="1">
    <citation type="journal article" date="2019" name="Int. J. Syst. Evol. Microbiol.">
        <title>The Global Catalogue of Microorganisms (GCM) 10K type strain sequencing project: providing services to taxonomists for standard genome sequencing and annotation.</title>
        <authorList>
            <consortium name="The Broad Institute Genomics Platform"/>
            <consortium name="The Broad Institute Genome Sequencing Center for Infectious Disease"/>
            <person name="Wu L."/>
            <person name="Ma J."/>
        </authorList>
    </citation>
    <scope>NUCLEOTIDE SEQUENCE [LARGE SCALE GENOMIC DNA]</scope>
    <source>
        <strain evidence="2">CGMCC 4.5798</strain>
    </source>
</reference>
<dbReference type="Proteomes" id="UP001596086">
    <property type="component" value="Unassembled WGS sequence"/>
</dbReference>
<accession>A0ABW0RXM5</accession>
<feature type="non-terminal residue" evidence="1">
    <location>
        <position position="1"/>
    </location>
</feature>
<dbReference type="EMBL" id="JBHSMZ010000008">
    <property type="protein sequence ID" value="MFC5549603.1"/>
    <property type="molecule type" value="Genomic_DNA"/>
</dbReference>
<sequence>TYNMETGANLKTYATFNYNTYTGNNVNVFQRYWDGKSAGVTNGYTGWKAWSGQDKDSKFILRKHRGESDQGG</sequence>
<evidence type="ECO:0008006" key="3">
    <source>
        <dbReference type="Google" id="ProtNLM"/>
    </source>
</evidence>
<proteinExistence type="predicted"/>
<gene>
    <name evidence="1" type="ORF">ACFPO9_13890</name>
</gene>
<protein>
    <recommendedName>
        <fullName evidence="3">Fibrinogen C-terminal domain-containing protein</fullName>
    </recommendedName>
</protein>